<evidence type="ECO:0000313" key="2">
    <source>
        <dbReference type="EMBL" id="TKA45116.1"/>
    </source>
</evidence>
<reference evidence="2 3" key="1">
    <citation type="submission" date="2017-03" db="EMBL/GenBank/DDBJ databases">
        <title>Genomes of endolithic fungi from Antarctica.</title>
        <authorList>
            <person name="Coleine C."/>
            <person name="Masonjones S."/>
            <person name="Stajich J.E."/>
        </authorList>
    </citation>
    <scope>NUCLEOTIDE SEQUENCE [LARGE SCALE GENOMIC DNA]</scope>
    <source>
        <strain evidence="2 3">CCFEE 5311</strain>
    </source>
</reference>
<evidence type="ECO:0000256" key="1">
    <source>
        <dbReference type="SAM" id="MobiDB-lite"/>
    </source>
</evidence>
<sequence length="380" mass="42884">MHHTDGFDVRLRHGDLYYDEDPKFTQSDGRLGFLNSCDSAVAIARTLGADEDEPFTFELTLKRGFQWHTASIIRVVVHIGIHGQENRVLKFYISADKTNRSNRMVMCDNMIEKSCGLLPVPQVDDPQSIRERPIKKRLGGTSRRHAQEAHKQSFLGHRVEDAPSCHVMGKIGGYAVHDLLQNVGSANNVPDPIEASRTQHTSTAAQILETNETVSPATRPEVETPAPPFSPISPRRHSQQAPSQAPTVYERRVKSESAALVPSRPRTQPGRTLIDLTSDNEEPVAVKKEPKEKARTHPVPRVEDDGDEVAELKHQLAALEYERRKTRLDAEKQQQELELKHKSEESELKHTWEEAELNRRLVKAVEREKKKQRVAAAQEG</sequence>
<name>A0A4U0VAP1_9PEZI</name>
<feature type="compositionally biased region" description="Basic and acidic residues" evidence="1">
    <location>
        <begin position="284"/>
        <end position="303"/>
    </location>
</feature>
<accession>A0A4U0VAP1</accession>
<dbReference type="EMBL" id="NAJP01000012">
    <property type="protein sequence ID" value="TKA45116.1"/>
    <property type="molecule type" value="Genomic_DNA"/>
</dbReference>
<gene>
    <name evidence="2" type="ORF">B0A54_04212</name>
</gene>
<organism evidence="2 3">
    <name type="scientific">Friedmanniomyces endolithicus</name>
    <dbReference type="NCBI Taxonomy" id="329885"/>
    <lineage>
        <taxon>Eukaryota</taxon>
        <taxon>Fungi</taxon>
        <taxon>Dikarya</taxon>
        <taxon>Ascomycota</taxon>
        <taxon>Pezizomycotina</taxon>
        <taxon>Dothideomycetes</taxon>
        <taxon>Dothideomycetidae</taxon>
        <taxon>Mycosphaerellales</taxon>
        <taxon>Teratosphaeriaceae</taxon>
        <taxon>Friedmanniomyces</taxon>
    </lineage>
</organism>
<comment type="caution">
    <text evidence="2">The sequence shown here is derived from an EMBL/GenBank/DDBJ whole genome shotgun (WGS) entry which is preliminary data.</text>
</comment>
<evidence type="ECO:0000313" key="3">
    <source>
        <dbReference type="Proteomes" id="UP000310066"/>
    </source>
</evidence>
<proteinExistence type="predicted"/>
<dbReference type="Proteomes" id="UP000310066">
    <property type="component" value="Unassembled WGS sequence"/>
</dbReference>
<protein>
    <submittedName>
        <fullName evidence="2">Uncharacterized protein</fullName>
    </submittedName>
</protein>
<feature type="region of interest" description="Disordered" evidence="1">
    <location>
        <begin position="211"/>
        <end position="306"/>
    </location>
</feature>
<dbReference type="AlphaFoldDB" id="A0A4U0VAP1"/>